<dbReference type="InterPro" id="IPR023214">
    <property type="entry name" value="HAD_sf"/>
</dbReference>
<dbReference type="Gene3D" id="1.10.150.240">
    <property type="entry name" value="Putative phosphatase, domain 2"/>
    <property type="match status" value="1"/>
</dbReference>
<dbReference type="EMBL" id="RZHG01000027">
    <property type="protein sequence ID" value="RUR27850.1"/>
    <property type="molecule type" value="Genomic_DNA"/>
</dbReference>
<comment type="pathway">
    <text evidence="2">Organic acid metabolism; glycolate biosynthesis; glycolate from 2-phosphoglycolate: step 1/1.</text>
</comment>
<dbReference type="Gene3D" id="3.40.50.1000">
    <property type="entry name" value="HAD superfamily/HAD-like"/>
    <property type="match status" value="1"/>
</dbReference>
<evidence type="ECO:0000256" key="4">
    <source>
        <dbReference type="ARBA" id="ARBA00013078"/>
    </source>
</evidence>
<proteinExistence type="inferred from homology"/>
<dbReference type="InterPro" id="IPR023198">
    <property type="entry name" value="PGP-like_dom2"/>
</dbReference>
<comment type="caution">
    <text evidence="5">The sequence shown here is derived from an EMBL/GenBank/DDBJ whole genome shotgun (WGS) entry which is preliminary data.</text>
</comment>
<dbReference type="OrthoDB" id="9782449at2"/>
<dbReference type="Pfam" id="PF00702">
    <property type="entry name" value="Hydrolase"/>
    <property type="match status" value="1"/>
</dbReference>
<evidence type="ECO:0000313" key="5">
    <source>
        <dbReference type="EMBL" id="RUR27850.1"/>
    </source>
</evidence>
<evidence type="ECO:0000313" key="6">
    <source>
        <dbReference type="Proteomes" id="UP000287336"/>
    </source>
</evidence>
<dbReference type="EC" id="3.1.3.18" evidence="4"/>
<dbReference type="InterPro" id="IPR050155">
    <property type="entry name" value="HAD-like_hydrolase_sf"/>
</dbReference>
<dbReference type="AlphaFoldDB" id="A0A3S1DJ85"/>
<protein>
    <recommendedName>
        <fullName evidence="4">phosphoglycolate phosphatase</fullName>
        <ecNumber evidence="4">3.1.3.18</ecNumber>
    </recommendedName>
</protein>
<comment type="similarity">
    <text evidence="3">Belongs to the HAD-like hydrolase superfamily. CbbY/CbbZ/Gph/YieH family.</text>
</comment>
<dbReference type="SUPFAM" id="SSF56784">
    <property type="entry name" value="HAD-like"/>
    <property type="match status" value="1"/>
</dbReference>
<keyword evidence="6" id="KW-1185">Reference proteome</keyword>
<dbReference type="PANTHER" id="PTHR43434:SF1">
    <property type="entry name" value="PHOSPHOGLYCOLATE PHOSPHATASE"/>
    <property type="match status" value="1"/>
</dbReference>
<accession>A0A3S1DJ85</accession>
<gene>
    <name evidence="5" type="ORF">ELY33_14760</name>
</gene>
<evidence type="ECO:0000256" key="3">
    <source>
        <dbReference type="ARBA" id="ARBA00006171"/>
    </source>
</evidence>
<dbReference type="Proteomes" id="UP000287336">
    <property type="component" value="Unassembled WGS sequence"/>
</dbReference>
<dbReference type="PANTHER" id="PTHR43434">
    <property type="entry name" value="PHOSPHOGLYCOLATE PHOSPHATASE"/>
    <property type="match status" value="1"/>
</dbReference>
<dbReference type="CDD" id="cd01427">
    <property type="entry name" value="HAD_like"/>
    <property type="match status" value="1"/>
</dbReference>
<dbReference type="InterPro" id="IPR036412">
    <property type="entry name" value="HAD-like_sf"/>
</dbReference>
<keyword evidence="5" id="KW-0378">Hydrolase</keyword>
<dbReference type="GO" id="GO:0008967">
    <property type="term" value="F:phosphoglycolate phosphatase activity"/>
    <property type="evidence" value="ECO:0007669"/>
    <property type="project" value="UniProtKB-EC"/>
</dbReference>
<reference evidence="5 6" key="1">
    <citation type="submission" date="2018-12" db="EMBL/GenBank/DDBJ databases">
        <title>three novel Halomonas strain isolated from plants.</title>
        <authorList>
            <person name="Sun C."/>
        </authorList>
    </citation>
    <scope>NUCLEOTIDE SEQUENCE [LARGE SCALE GENOMIC DNA]</scope>
    <source>
        <strain evidence="5 6">DSM 19434</strain>
    </source>
</reference>
<evidence type="ECO:0000256" key="1">
    <source>
        <dbReference type="ARBA" id="ARBA00000830"/>
    </source>
</evidence>
<dbReference type="GO" id="GO:0006281">
    <property type="term" value="P:DNA repair"/>
    <property type="evidence" value="ECO:0007669"/>
    <property type="project" value="TreeGrafter"/>
</dbReference>
<sequence length="245" mass="27381">MTPKFWTTSLVFLVRVRCLIFLGVSVRLGKYHSLTFDCDGVVLDSNKVKTEAFYRTTLPYGESAAQAMVDYHVANGGISRYKKFAYFLEQIAPTHANLQQGPYLEELLQVYADHVREGLLSCDMAPGLETLRQQTPNARWLIVSGGDQAELRDVFAQRGIVDWFDGGIFGSPDTKDEILARELVSGNIQQPALFLGDSKYDYQAASVAGLDFVFLSGWSEVDNWQVWVARMGLSHAVSIQCLLQP</sequence>
<name>A0A3S1DJ85_9GAMM</name>
<comment type="catalytic activity">
    <reaction evidence="1">
        <text>2-phosphoglycolate + H2O = glycolate + phosphate</text>
        <dbReference type="Rhea" id="RHEA:14369"/>
        <dbReference type="ChEBI" id="CHEBI:15377"/>
        <dbReference type="ChEBI" id="CHEBI:29805"/>
        <dbReference type="ChEBI" id="CHEBI:43474"/>
        <dbReference type="ChEBI" id="CHEBI:58033"/>
        <dbReference type="EC" id="3.1.3.18"/>
    </reaction>
</comment>
<evidence type="ECO:0000256" key="2">
    <source>
        <dbReference type="ARBA" id="ARBA00004818"/>
    </source>
</evidence>
<organism evidence="5 6">
    <name type="scientific">Vreelandella andesensis</name>
    <dbReference type="NCBI Taxonomy" id="447567"/>
    <lineage>
        <taxon>Bacteria</taxon>
        <taxon>Pseudomonadati</taxon>
        <taxon>Pseudomonadota</taxon>
        <taxon>Gammaproteobacteria</taxon>
        <taxon>Oceanospirillales</taxon>
        <taxon>Halomonadaceae</taxon>
        <taxon>Vreelandella</taxon>
    </lineage>
</organism>